<dbReference type="InterPro" id="IPR035513">
    <property type="entry name" value="Invertase/methylesterase_inhib"/>
</dbReference>
<dbReference type="PANTHER" id="PTHR31080">
    <property type="entry name" value="PECTINESTERASE INHIBITOR-LIKE"/>
    <property type="match status" value="1"/>
</dbReference>
<evidence type="ECO:0000313" key="4">
    <source>
        <dbReference type="EMBL" id="CAI9775829.1"/>
    </source>
</evidence>
<dbReference type="SMART" id="SM00856">
    <property type="entry name" value="PMEI"/>
    <property type="match status" value="1"/>
</dbReference>
<dbReference type="PROSITE" id="PS51257">
    <property type="entry name" value="PROKAR_LIPOPROTEIN"/>
    <property type="match status" value="1"/>
</dbReference>
<name>A0AAD1ZU00_9LAMI</name>
<dbReference type="Gene3D" id="1.20.140.40">
    <property type="entry name" value="Invertase/pectin methylesterase inhibitor family protein"/>
    <property type="match status" value="1"/>
</dbReference>
<feature type="domain" description="Pectinesterase inhibitor" evidence="3">
    <location>
        <begin position="19"/>
        <end position="162"/>
    </location>
</feature>
<feature type="signal peptide" evidence="2">
    <location>
        <begin position="1"/>
        <end position="21"/>
    </location>
</feature>
<proteinExistence type="predicted"/>
<dbReference type="InterPro" id="IPR051955">
    <property type="entry name" value="PME_Inhibitor"/>
</dbReference>
<dbReference type="EMBL" id="OU503049">
    <property type="protein sequence ID" value="CAI9775829.1"/>
    <property type="molecule type" value="Genomic_DNA"/>
</dbReference>
<keyword evidence="5" id="KW-1185">Reference proteome</keyword>
<evidence type="ECO:0000313" key="5">
    <source>
        <dbReference type="Proteomes" id="UP000834106"/>
    </source>
</evidence>
<dbReference type="CDD" id="cd15797">
    <property type="entry name" value="PMEI"/>
    <property type="match status" value="1"/>
</dbReference>
<dbReference type="InterPro" id="IPR034086">
    <property type="entry name" value="PMEI_plant"/>
</dbReference>
<evidence type="ECO:0000256" key="2">
    <source>
        <dbReference type="SAM" id="SignalP"/>
    </source>
</evidence>
<dbReference type="PANTHER" id="PTHR31080:SF248">
    <property type="entry name" value="PECTINESTERASE INHIBITOR-LIKE"/>
    <property type="match status" value="1"/>
</dbReference>
<sequence>MVSKSFILVSLALVLLCGCLADLVDDICSANIIPSLCNQVLRSDPRSQRAKTPRDLGPIALNMALEGTKATLKAVQSVGKGPIVDTCIEVIEDAIDNLNGCRPLLDATDRSKISDLQTHTSTALSDVSTCDDSYDEGGVNEPPQISQASKRAQVIIDILINIANRL</sequence>
<gene>
    <name evidence="4" type="ORF">FPE_LOCUS23259</name>
</gene>
<feature type="chain" id="PRO_5041996709" description="Pectinesterase inhibitor domain-containing protein" evidence="2">
    <location>
        <begin position="22"/>
        <end position="166"/>
    </location>
</feature>
<dbReference type="AlphaFoldDB" id="A0AAD1ZU00"/>
<dbReference type="NCBIfam" id="TIGR01614">
    <property type="entry name" value="PME_inhib"/>
    <property type="match status" value="1"/>
</dbReference>
<dbReference type="Pfam" id="PF04043">
    <property type="entry name" value="PMEI"/>
    <property type="match status" value="1"/>
</dbReference>
<keyword evidence="1 2" id="KW-0732">Signal</keyword>
<evidence type="ECO:0000259" key="3">
    <source>
        <dbReference type="SMART" id="SM00856"/>
    </source>
</evidence>
<reference evidence="4" key="1">
    <citation type="submission" date="2023-05" db="EMBL/GenBank/DDBJ databases">
        <authorList>
            <person name="Huff M."/>
        </authorList>
    </citation>
    <scope>NUCLEOTIDE SEQUENCE</scope>
</reference>
<dbReference type="GO" id="GO:0046910">
    <property type="term" value="F:pectinesterase inhibitor activity"/>
    <property type="evidence" value="ECO:0007669"/>
    <property type="project" value="InterPro"/>
</dbReference>
<accession>A0AAD1ZU00</accession>
<evidence type="ECO:0000256" key="1">
    <source>
        <dbReference type="ARBA" id="ARBA00022729"/>
    </source>
</evidence>
<dbReference type="Proteomes" id="UP000834106">
    <property type="component" value="Chromosome 14"/>
</dbReference>
<protein>
    <recommendedName>
        <fullName evidence="3">Pectinesterase inhibitor domain-containing protein</fullName>
    </recommendedName>
</protein>
<organism evidence="4 5">
    <name type="scientific">Fraxinus pennsylvanica</name>
    <dbReference type="NCBI Taxonomy" id="56036"/>
    <lineage>
        <taxon>Eukaryota</taxon>
        <taxon>Viridiplantae</taxon>
        <taxon>Streptophyta</taxon>
        <taxon>Embryophyta</taxon>
        <taxon>Tracheophyta</taxon>
        <taxon>Spermatophyta</taxon>
        <taxon>Magnoliopsida</taxon>
        <taxon>eudicotyledons</taxon>
        <taxon>Gunneridae</taxon>
        <taxon>Pentapetalae</taxon>
        <taxon>asterids</taxon>
        <taxon>lamiids</taxon>
        <taxon>Lamiales</taxon>
        <taxon>Oleaceae</taxon>
        <taxon>Oleeae</taxon>
        <taxon>Fraxinus</taxon>
    </lineage>
</organism>
<dbReference type="SUPFAM" id="SSF101148">
    <property type="entry name" value="Plant invertase/pectin methylesterase inhibitor"/>
    <property type="match status" value="1"/>
</dbReference>
<dbReference type="InterPro" id="IPR006501">
    <property type="entry name" value="Pectinesterase_inhib_dom"/>
</dbReference>